<dbReference type="GO" id="GO:0008168">
    <property type="term" value="F:methyltransferase activity"/>
    <property type="evidence" value="ECO:0007669"/>
    <property type="project" value="UniProtKB-KW"/>
</dbReference>
<dbReference type="STRING" id="234267.Acid_0558"/>
<dbReference type="InterPro" id="IPR025714">
    <property type="entry name" value="Methyltranfer_dom"/>
</dbReference>
<gene>
    <name evidence="2" type="ordered locus">Acid_0558</name>
</gene>
<dbReference type="InParanoid" id="Q02BK2"/>
<dbReference type="InterPro" id="IPR029063">
    <property type="entry name" value="SAM-dependent_MTases_sf"/>
</dbReference>
<dbReference type="KEGG" id="sus:Acid_0558"/>
<dbReference type="PANTHER" id="PTHR43861">
    <property type="entry name" value="TRANS-ACONITATE 2-METHYLTRANSFERASE-RELATED"/>
    <property type="match status" value="1"/>
</dbReference>
<dbReference type="eggNOG" id="COG2227">
    <property type="taxonomic scope" value="Bacteria"/>
</dbReference>
<dbReference type="AlphaFoldDB" id="Q02BK2"/>
<dbReference type="HOGENOM" id="CLU_061914_0_0_0"/>
<sequence length="281" mass="33000">MKTSTSFPETPINAVREYWNARPCNIRHSTKAVGTREYFDEVEARKYMVEPHIPEFAEFERWRGKKVLEIGCGIGTDTINFARHGAQVTAVDLTEKSLEVARQRAKVFGLEDRIRFIQANAEKLSESVPLEQYDLIYSFGVIHHTPHPENVLEQLRKYVSPQSTVKIMVYNRWSWKVLWILLGYGKGQVWKMNRLIAEYSEAQTGCPVTYSYSRTGGTKLLEAHGLRVTEVMVDHIFAYEISEYVQYRYKMVWYFRWMPRSLFRAIERLFGWHLCLTAKPR</sequence>
<name>Q02BK2_SOLUE</name>
<evidence type="ECO:0000259" key="1">
    <source>
        <dbReference type="Pfam" id="PF13847"/>
    </source>
</evidence>
<dbReference type="GO" id="GO:0032259">
    <property type="term" value="P:methylation"/>
    <property type="evidence" value="ECO:0007669"/>
    <property type="project" value="UniProtKB-KW"/>
</dbReference>
<protein>
    <submittedName>
        <fullName evidence="2">Methyltransferase type 12</fullName>
    </submittedName>
</protein>
<keyword evidence="2" id="KW-0489">Methyltransferase</keyword>
<organism evidence="2">
    <name type="scientific">Solibacter usitatus (strain Ellin6076)</name>
    <dbReference type="NCBI Taxonomy" id="234267"/>
    <lineage>
        <taxon>Bacteria</taxon>
        <taxon>Pseudomonadati</taxon>
        <taxon>Acidobacteriota</taxon>
        <taxon>Terriglobia</taxon>
        <taxon>Bryobacterales</taxon>
        <taxon>Solibacteraceae</taxon>
        <taxon>Candidatus Solibacter</taxon>
    </lineage>
</organism>
<evidence type="ECO:0000313" key="2">
    <source>
        <dbReference type="EMBL" id="ABJ81564.1"/>
    </source>
</evidence>
<proteinExistence type="predicted"/>
<dbReference type="Gene3D" id="3.40.50.150">
    <property type="entry name" value="Vaccinia Virus protein VP39"/>
    <property type="match status" value="1"/>
</dbReference>
<feature type="domain" description="Methyltransferase" evidence="1">
    <location>
        <begin position="64"/>
        <end position="168"/>
    </location>
</feature>
<dbReference type="CDD" id="cd02440">
    <property type="entry name" value="AdoMet_MTases"/>
    <property type="match status" value="1"/>
</dbReference>
<dbReference type="EMBL" id="CP000473">
    <property type="protein sequence ID" value="ABJ81564.1"/>
    <property type="molecule type" value="Genomic_DNA"/>
</dbReference>
<dbReference type="Pfam" id="PF13847">
    <property type="entry name" value="Methyltransf_31"/>
    <property type="match status" value="1"/>
</dbReference>
<dbReference type="SUPFAM" id="SSF53335">
    <property type="entry name" value="S-adenosyl-L-methionine-dependent methyltransferases"/>
    <property type="match status" value="1"/>
</dbReference>
<reference evidence="2" key="1">
    <citation type="submission" date="2006-10" db="EMBL/GenBank/DDBJ databases">
        <title>Complete sequence of Solibacter usitatus Ellin6076.</title>
        <authorList>
            <consortium name="US DOE Joint Genome Institute"/>
            <person name="Copeland A."/>
            <person name="Lucas S."/>
            <person name="Lapidus A."/>
            <person name="Barry K."/>
            <person name="Detter J.C."/>
            <person name="Glavina del Rio T."/>
            <person name="Hammon N."/>
            <person name="Israni S."/>
            <person name="Dalin E."/>
            <person name="Tice H."/>
            <person name="Pitluck S."/>
            <person name="Thompson L.S."/>
            <person name="Brettin T."/>
            <person name="Bruce D."/>
            <person name="Han C."/>
            <person name="Tapia R."/>
            <person name="Gilna P."/>
            <person name="Schmutz J."/>
            <person name="Larimer F."/>
            <person name="Land M."/>
            <person name="Hauser L."/>
            <person name="Kyrpides N."/>
            <person name="Mikhailova N."/>
            <person name="Janssen P.H."/>
            <person name="Kuske C.R."/>
            <person name="Richardson P."/>
        </authorList>
    </citation>
    <scope>NUCLEOTIDE SEQUENCE</scope>
    <source>
        <strain evidence="2">Ellin6076</strain>
    </source>
</reference>
<dbReference type="OrthoDB" id="128512at2"/>
<keyword evidence="2" id="KW-0808">Transferase</keyword>
<accession>Q02BK2</accession>